<sequence length="472" mass="52022">MKLVLSLFLIFSVPQAVLTYGINIPKTNSTEQLSKNTERLNKSGSNNRIVNGAEVKISEYPSVASILTRGKINEYCTGTFISKDVVLTAAHCVYNKTTGLALPKDITVGGGTEMIVSKIKNKYTVQKLLVHPSYNQSTTLNDVALLFLKNPPAKPLYTFAKIYNIPITDDTPVEAAGWGRTNEEGDSKTPDHLSAVPLFISSSQTCSKSFKYWKSNNGSKVCTVNRNSKGICFGDSGGPLYYTGDSSKPIVGITNSVRFSDDNKKKCGVNGKPAYFANAQYYIGWILNNTQIDAKDLLYKTSSPETKPKPSNNSDSKINPKPSNKSDSKINPKPSNKPDSKANPKPSTTSTPTEKSPSAINSHIQPQQTNVFSTMPDSKGSRHSRPFINQHVAGYNIIFDRFASSNQAVARQYFYNEIATSTYTGNSLYFGRYQGKIIATPTPTTVPQNKEKSFQERQLMWQFRPSSTETQN</sequence>
<name>A0A2T9Z2A2_9FUNG</name>
<comment type="similarity">
    <text evidence="1">Belongs to the peptidase S1 family.</text>
</comment>
<dbReference type="Proteomes" id="UP000245699">
    <property type="component" value="Unassembled WGS sequence"/>
</dbReference>
<dbReference type="InterPro" id="IPR018114">
    <property type="entry name" value="TRYPSIN_HIS"/>
</dbReference>
<evidence type="ECO:0000259" key="6">
    <source>
        <dbReference type="PROSITE" id="PS50240"/>
    </source>
</evidence>
<evidence type="ECO:0000313" key="8">
    <source>
        <dbReference type="Proteomes" id="UP000245699"/>
    </source>
</evidence>
<dbReference type="InterPro" id="IPR009003">
    <property type="entry name" value="Peptidase_S1_PA"/>
</dbReference>
<keyword evidence="5" id="KW-0732">Signal</keyword>
<dbReference type="InterPro" id="IPR033116">
    <property type="entry name" value="TRYPSIN_SER"/>
</dbReference>
<dbReference type="PROSITE" id="PS50240">
    <property type="entry name" value="TRYPSIN_DOM"/>
    <property type="match status" value="1"/>
</dbReference>
<feature type="chain" id="PRO_5015673986" description="Peptidase S1 domain-containing protein" evidence="5">
    <location>
        <begin position="20"/>
        <end position="472"/>
    </location>
</feature>
<keyword evidence="8" id="KW-1185">Reference proteome</keyword>
<dbReference type="Gene3D" id="2.40.10.10">
    <property type="entry name" value="Trypsin-like serine proteases"/>
    <property type="match status" value="1"/>
</dbReference>
<proteinExistence type="inferred from homology"/>
<accession>A0A2T9Z2A2</accession>
<evidence type="ECO:0000256" key="1">
    <source>
        <dbReference type="ARBA" id="ARBA00007664"/>
    </source>
</evidence>
<reference evidence="7 8" key="1">
    <citation type="journal article" date="2018" name="MBio">
        <title>Comparative Genomics Reveals the Core Gene Toolbox for the Fungus-Insect Symbiosis.</title>
        <authorList>
            <person name="Wang Y."/>
            <person name="Stata M."/>
            <person name="Wang W."/>
            <person name="Stajich J.E."/>
            <person name="White M.M."/>
            <person name="Moncalvo J.M."/>
        </authorList>
    </citation>
    <scope>NUCLEOTIDE SEQUENCE [LARGE SCALE GENOMIC DNA]</scope>
    <source>
        <strain evidence="7 8">AUS-77-4</strain>
    </source>
</reference>
<organism evidence="7 8">
    <name type="scientific">Furculomyces boomerangus</name>
    <dbReference type="NCBI Taxonomy" id="61424"/>
    <lineage>
        <taxon>Eukaryota</taxon>
        <taxon>Fungi</taxon>
        <taxon>Fungi incertae sedis</taxon>
        <taxon>Zoopagomycota</taxon>
        <taxon>Kickxellomycotina</taxon>
        <taxon>Harpellomycetes</taxon>
        <taxon>Harpellales</taxon>
        <taxon>Harpellaceae</taxon>
        <taxon>Furculomyces</taxon>
    </lineage>
</organism>
<dbReference type="SMART" id="SM00020">
    <property type="entry name" value="Tryp_SPc"/>
    <property type="match status" value="1"/>
</dbReference>
<dbReference type="Pfam" id="PF00089">
    <property type="entry name" value="Trypsin"/>
    <property type="match status" value="1"/>
</dbReference>
<evidence type="ECO:0000256" key="3">
    <source>
        <dbReference type="RuleBase" id="RU363034"/>
    </source>
</evidence>
<dbReference type="OrthoDB" id="6380398at2759"/>
<dbReference type="PANTHER" id="PTHR24276:SF98">
    <property type="entry name" value="FI18310P1-RELATED"/>
    <property type="match status" value="1"/>
</dbReference>
<feature type="compositionally biased region" description="Polar residues" evidence="4">
    <location>
        <begin position="301"/>
        <end position="323"/>
    </location>
</feature>
<dbReference type="InterPro" id="IPR001254">
    <property type="entry name" value="Trypsin_dom"/>
</dbReference>
<dbReference type="AlphaFoldDB" id="A0A2T9Z2A2"/>
<keyword evidence="2" id="KW-1015">Disulfide bond</keyword>
<dbReference type="SUPFAM" id="SSF50494">
    <property type="entry name" value="Trypsin-like serine proteases"/>
    <property type="match status" value="1"/>
</dbReference>
<dbReference type="InterPro" id="IPR050430">
    <property type="entry name" value="Peptidase_S1"/>
</dbReference>
<dbReference type="CDD" id="cd00190">
    <property type="entry name" value="Tryp_SPc"/>
    <property type="match status" value="1"/>
</dbReference>
<keyword evidence="3" id="KW-0378">Hydrolase</keyword>
<evidence type="ECO:0000313" key="7">
    <source>
        <dbReference type="EMBL" id="PVU98699.1"/>
    </source>
</evidence>
<feature type="compositionally biased region" description="Polar residues" evidence="4">
    <location>
        <begin position="359"/>
        <end position="376"/>
    </location>
</feature>
<evidence type="ECO:0000256" key="4">
    <source>
        <dbReference type="SAM" id="MobiDB-lite"/>
    </source>
</evidence>
<dbReference type="EMBL" id="MBFT01000070">
    <property type="protein sequence ID" value="PVU98699.1"/>
    <property type="molecule type" value="Genomic_DNA"/>
</dbReference>
<feature type="domain" description="Peptidase S1" evidence="6">
    <location>
        <begin position="49"/>
        <end position="291"/>
    </location>
</feature>
<dbReference type="InterPro" id="IPR043504">
    <property type="entry name" value="Peptidase_S1_PA_chymotrypsin"/>
</dbReference>
<dbReference type="GO" id="GO:0004252">
    <property type="term" value="F:serine-type endopeptidase activity"/>
    <property type="evidence" value="ECO:0007669"/>
    <property type="project" value="InterPro"/>
</dbReference>
<dbReference type="PROSITE" id="PS00135">
    <property type="entry name" value="TRYPSIN_SER"/>
    <property type="match status" value="1"/>
</dbReference>
<dbReference type="PRINTS" id="PR00722">
    <property type="entry name" value="CHYMOTRYPSIN"/>
</dbReference>
<feature type="region of interest" description="Disordered" evidence="4">
    <location>
        <begin position="301"/>
        <end position="385"/>
    </location>
</feature>
<protein>
    <recommendedName>
        <fullName evidence="6">Peptidase S1 domain-containing protein</fullName>
    </recommendedName>
</protein>
<comment type="caution">
    <text evidence="7">The sequence shown here is derived from an EMBL/GenBank/DDBJ whole genome shotgun (WGS) entry which is preliminary data.</text>
</comment>
<keyword evidence="3" id="KW-0720">Serine protease</keyword>
<dbReference type="STRING" id="61424.A0A2T9Z2A2"/>
<gene>
    <name evidence="7" type="ORF">BB559_001356</name>
</gene>
<feature type="signal peptide" evidence="5">
    <location>
        <begin position="1"/>
        <end position="19"/>
    </location>
</feature>
<dbReference type="GO" id="GO:0006508">
    <property type="term" value="P:proteolysis"/>
    <property type="evidence" value="ECO:0007669"/>
    <property type="project" value="UniProtKB-KW"/>
</dbReference>
<dbReference type="InterPro" id="IPR001314">
    <property type="entry name" value="Peptidase_S1A"/>
</dbReference>
<feature type="compositionally biased region" description="Basic and acidic residues" evidence="4">
    <location>
        <begin position="324"/>
        <end position="342"/>
    </location>
</feature>
<dbReference type="PANTHER" id="PTHR24276">
    <property type="entry name" value="POLYSERASE-RELATED"/>
    <property type="match status" value="1"/>
</dbReference>
<evidence type="ECO:0000256" key="2">
    <source>
        <dbReference type="ARBA" id="ARBA00023157"/>
    </source>
</evidence>
<feature type="compositionally biased region" description="Low complexity" evidence="4">
    <location>
        <begin position="344"/>
        <end position="358"/>
    </location>
</feature>
<evidence type="ECO:0000256" key="5">
    <source>
        <dbReference type="SAM" id="SignalP"/>
    </source>
</evidence>
<dbReference type="FunFam" id="2.40.10.10:FF:000068">
    <property type="entry name" value="transmembrane protease serine 2"/>
    <property type="match status" value="1"/>
</dbReference>
<dbReference type="PROSITE" id="PS00134">
    <property type="entry name" value="TRYPSIN_HIS"/>
    <property type="match status" value="1"/>
</dbReference>
<keyword evidence="3" id="KW-0645">Protease</keyword>